<evidence type="ECO:0000256" key="5">
    <source>
        <dbReference type="ARBA" id="ARBA00023253"/>
    </source>
</evidence>
<keyword evidence="3" id="KW-0464">Manganese</keyword>
<dbReference type="SUPFAM" id="SSF50443">
    <property type="entry name" value="FucI/AraA C-terminal domain-like"/>
    <property type="match status" value="1"/>
</dbReference>
<keyword evidence="1" id="KW-0963">Cytoplasm</keyword>
<accession>A0A081C6L9</accession>
<evidence type="ECO:0000256" key="6">
    <source>
        <dbReference type="ARBA" id="ARBA00023277"/>
    </source>
</evidence>
<dbReference type="Gene3D" id="3.20.14.10">
    <property type="entry name" value="L-fucose/L-arabinose isomerase, C-terminal"/>
    <property type="match status" value="1"/>
</dbReference>
<dbReference type="SUPFAM" id="SSF53743">
    <property type="entry name" value="FucI/AraA N-terminal and middle domains"/>
    <property type="match status" value="1"/>
</dbReference>
<dbReference type="Proteomes" id="UP000030661">
    <property type="component" value="Unassembled WGS sequence"/>
</dbReference>
<dbReference type="InterPro" id="IPR004216">
    <property type="entry name" value="Fuc/Ara_isomerase_C"/>
</dbReference>
<dbReference type="Pfam" id="PF07882">
    <property type="entry name" value="Fucose_iso_N2"/>
    <property type="match status" value="1"/>
</dbReference>
<dbReference type="PANTHER" id="PTHR37840">
    <property type="entry name" value="L-FUCOSE ISOMERASE"/>
    <property type="match status" value="1"/>
</dbReference>
<evidence type="ECO:0000256" key="1">
    <source>
        <dbReference type="ARBA" id="ARBA00022490"/>
    </source>
</evidence>
<evidence type="ECO:0000259" key="7">
    <source>
        <dbReference type="Pfam" id="PF07881"/>
    </source>
</evidence>
<dbReference type="STRING" id="1499967.U27_00115"/>
<dbReference type="InterPro" id="IPR038391">
    <property type="entry name" value="Fucose_iso_dom1_sf"/>
</dbReference>
<dbReference type="PANTHER" id="PTHR37840:SF1">
    <property type="entry name" value="L-FUCOSE ISOMERASE"/>
    <property type="match status" value="1"/>
</dbReference>
<keyword evidence="5" id="KW-0294">Fucose metabolism</keyword>
<reference evidence="9" key="1">
    <citation type="journal article" date="2015" name="PeerJ">
        <title>First genomic representation of candidate bacterial phylum KSB3 points to enhanced environmental sensing as a trigger of wastewater bulking.</title>
        <authorList>
            <person name="Sekiguchi Y."/>
            <person name="Ohashi A."/>
            <person name="Parks D.H."/>
            <person name="Yamauchi T."/>
            <person name="Tyson G.W."/>
            <person name="Hugenholtz P."/>
        </authorList>
    </citation>
    <scope>NUCLEOTIDE SEQUENCE [LARGE SCALE GENOMIC DNA]</scope>
</reference>
<dbReference type="InterPro" id="IPR012888">
    <property type="entry name" value="Fucose_iso_N1"/>
</dbReference>
<feature type="domain" description="L-fucose isomerase N-terminal-1" evidence="7">
    <location>
        <begin position="17"/>
        <end position="182"/>
    </location>
</feature>
<evidence type="ECO:0000256" key="3">
    <source>
        <dbReference type="ARBA" id="ARBA00023211"/>
    </source>
</evidence>
<evidence type="ECO:0000313" key="9">
    <source>
        <dbReference type="EMBL" id="GAK60224.1"/>
    </source>
</evidence>
<dbReference type="GO" id="GO:0005737">
    <property type="term" value="C:cytoplasm"/>
    <property type="evidence" value="ECO:0007669"/>
    <property type="project" value="InterPro"/>
</dbReference>
<dbReference type="AlphaFoldDB" id="A0A081C6L9"/>
<dbReference type="InterPro" id="IPR005763">
    <property type="entry name" value="Fucose_isomerase"/>
</dbReference>
<name>A0A081C6L9_VECG1</name>
<organism evidence="9">
    <name type="scientific">Vecturithrix granuli</name>
    <dbReference type="NCBI Taxonomy" id="1499967"/>
    <lineage>
        <taxon>Bacteria</taxon>
        <taxon>Candidatus Moduliflexota</taxon>
        <taxon>Candidatus Vecturitrichia</taxon>
        <taxon>Candidatus Vecturitrichales</taxon>
        <taxon>Candidatus Vecturitrichaceae</taxon>
        <taxon>Candidatus Vecturithrix</taxon>
    </lineage>
</organism>
<gene>
    <name evidence="9" type="ORF">U27_00115</name>
</gene>
<protein>
    <submittedName>
        <fullName evidence="9">L-fucose isomerase</fullName>
    </submittedName>
</protein>
<sequence length="565" mass="62061">MKQAKALSEQATFTERKPVIGVFAAGDPRIDQDARTRCQNIVKMVADTLAEYVSTADVVFSPILVDSEPQADIVAQQFQDASVSILVCAPDTWAFPQLSVISLLAHFPKRTPINFTCGNSGPKPGVVFANAANGALSQSGVLSHLNIGSWPDTGMNPQMSEATAEVLVDWAYAAATYQSLKGRRVVVFGHDSMGMETALAHIIPTRNTFGLEITRLDMKLLADMLAKKAYDQKELKALRAWCDEYVGEIELRNDQDSEYLNTSLAMYLIVRDLMKDLNAVGGGFMSQLEWGSDFRGIPLPVADAMESLFNSTFDHNGTKEVRPFATEADVQALLTMLFMSSLTGGEPPLFMDFRKVWEPWEIKKLAESLNIPMDGKSVWETKGFFDGNNSGSASFDWAAKPGSSVKEIMARVTFPLQDPGYFPGGGNSVTFLTPAGIEGIAGRMGFNALSGLFSLVWDEATSIELPDKLAEAVCNATNREWPHTFLTPKYATMYEFKQYAPANHIHMVWSLKPARLQFWMDFTNVLSVTPWAARPSLVEGVDRSIPLLYLQNGGESATKLALAGR</sequence>
<dbReference type="InterPro" id="IPR012889">
    <property type="entry name" value="Fucose_isomerase_N2"/>
</dbReference>
<evidence type="ECO:0000256" key="4">
    <source>
        <dbReference type="ARBA" id="ARBA00023235"/>
    </source>
</evidence>
<keyword evidence="2" id="KW-0479">Metal-binding</keyword>
<dbReference type="GO" id="GO:0030145">
    <property type="term" value="F:manganese ion binding"/>
    <property type="evidence" value="ECO:0007669"/>
    <property type="project" value="InterPro"/>
</dbReference>
<dbReference type="InterPro" id="IPR009015">
    <property type="entry name" value="Fucose_isomerase_N/cen_sf"/>
</dbReference>
<dbReference type="GO" id="GO:0019571">
    <property type="term" value="P:D-arabinose catabolic process"/>
    <property type="evidence" value="ECO:0007669"/>
    <property type="project" value="TreeGrafter"/>
</dbReference>
<dbReference type="EMBL" id="DF820472">
    <property type="protein sequence ID" value="GAK60224.1"/>
    <property type="molecule type" value="Genomic_DNA"/>
</dbReference>
<keyword evidence="6" id="KW-0119">Carbohydrate metabolism</keyword>
<keyword evidence="4 9" id="KW-0413">Isomerase</keyword>
<dbReference type="InterPro" id="IPR038393">
    <property type="entry name" value="Fuc_iso_dom3_sf"/>
</dbReference>
<dbReference type="InterPro" id="IPR038392">
    <property type="entry name" value="Fucose_isomerase_dom2_sf"/>
</dbReference>
<dbReference type="GO" id="GO:0008736">
    <property type="term" value="F:L-fucose isomerase activity"/>
    <property type="evidence" value="ECO:0007669"/>
    <property type="project" value="InterPro"/>
</dbReference>
<dbReference type="eggNOG" id="COG2407">
    <property type="taxonomic scope" value="Bacteria"/>
</dbReference>
<evidence type="ECO:0000313" key="10">
    <source>
        <dbReference type="Proteomes" id="UP000030661"/>
    </source>
</evidence>
<dbReference type="HOGENOM" id="CLU_482064_0_0_0"/>
<feature type="domain" description="L-fucose isomerase N-terminal-2" evidence="8">
    <location>
        <begin position="187"/>
        <end position="344"/>
    </location>
</feature>
<keyword evidence="10" id="KW-1185">Reference proteome</keyword>
<evidence type="ECO:0000259" key="8">
    <source>
        <dbReference type="Pfam" id="PF07882"/>
    </source>
</evidence>
<proteinExistence type="predicted"/>
<dbReference type="Gene3D" id="3.40.50.1070">
    <property type="match status" value="1"/>
</dbReference>
<dbReference type="GO" id="GO:0042355">
    <property type="term" value="P:L-fucose catabolic process"/>
    <property type="evidence" value="ECO:0007669"/>
    <property type="project" value="TreeGrafter"/>
</dbReference>
<dbReference type="Pfam" id="PF07881">
    <property type="entry name" value="Fucose_iso_N1"/>
    <property type="match status" value="1"/>
</dbReference>
<dbReference type="GO" id="GO:0008790">
    <property type="term" value="F:arabinose isomerase activity"/>
    <property type="evidence" value="ECO:0007669"/>
    <property type="project" value="TreeGrafter"/>
</dbReference>
<evidence type="ECO:0000256" key="2">
    <source>
        <dbReference type="ARBA" id="ARBA00022723"/>
    </source>
</evidence>
<dbReference type="Gene3D" id="3.40.275.10">
    <property type="entry name" value="L-fucose Isomerase, Chain A, domain 2"/>
    <property type="match status" value="1"/>
</dbReference>